<dbReference type="Proteomes" id="UP000183365">
    <property type="component" value="Unassembled WGS sequence"/>
</dbReference>
<sequence>MSYAPYTHNVFIKLGCYNTIVCPVPQALYTSGVGLNIESYYSNENNFSFETKFYKTNSSTALFKKNLEDYSAIEGFLSKDKVLDWENTHTFIKLALEEIKHKIMEKDNLEIVSLSLSIVTSLKPYHLQKLGHIFNDCDFITNVKFIPIYLSLLYNYPMGNYGKSANPDMLSVNDEQYKLAGGLGKFYEDYIINSDLTTSSIPSADPVRNILNSNVMTNQQLMQDIQLLSGFYTNTGFQGHSLIVDIGYKQTKVYFVKNFKNDLDLETTIDIGCKDFIEDILKQNPSVSDIDYLLEHGWVNFEISDNFSNFIETQKSVIKDTLNLNTINANIEDQEEELDVAKILASGEPGEKTTNNEDDSEEKIEGQNVDYKIQINDSIHELVIRINAIANIQGDNELNNMLTFGKMLENIVLSGSLTRSKSFKDSLLKIMSFELNVDAQKTDNDVNPTYNKIKAVNPAIYFPNWKEDPSQEIDVFKKHYTKNTFDSDIKGALIASRYGFTQLISYPTFKDQHTNYGYSIHEGILVIDK</sequence>
<protein>
    <submittedName>
        <fullName evidence="1">Uncharacterized protein</fullName>
    </submittedName>
</protein>
<reference evidence="2" key="1">
    <citation type="submission" date="2016-11" db="EMBL/GenBank/DDBJ databases">
        <authorList>
            <person name="Guldener U."/>
        </authorList>
    </citation>
    <scope>NUCLEOTIDE SEQUENCE [LARGE SCALE GENOMIC DNA]</scope>
</reference>
<keyword evidence="2" id="KW-1185">Reference proteome</keyword>
<evidence type="ECO:0000313" key="1">
    <source>
        <dbReference type="EMBL" id="SGZ41010.1"/>
    </source>
</evidence>
<dbReference type="Gene3D" id="3.30.420.40">
    <property type="match status" value="1"/>
</dbReference>
<dbReference type="Gene3D" id="3.90.640.60">
    <property type="match status" value="1"/>
</dbReference>
<dbReference type="AlphaFoldDB" id="A0A1L0B3Q4"/>
<evidence type="ECO:0000313" key="2">
    <source>
        <dbReference type="Proteomes" id="UP000183365"/>
    </source>
</evidence>
<gene>
    <name evidence="1" type="ORF">HGUI_03210</name>
</gene>
<dbReference type="EMBL" id="FQNF01000074">
    <property type="protein sequence ID" value="SGZ41010.1"/>
    <property type="molecule type" value="Genomic_DNA"/>
</dbReference>
<accession>A0A1L0B3Q4</accession>
<dbReference type="OrthoDB" id="3970763at2759"/>
<proteinExistence type="predicted"/>
<dbReference type="VEuPathDB" id="FungiDB:HGUI_03210"/>
<organism evidence="1 2">
    <name type="scientific">Hanseniaspora guilliermondii</name>
    <dbReference type="NCBI Taxonomy" id="56406"/>
    <lineage>
        <taxon>Eukaryota</taxon>
        <taxon>Fungi</taxon>
        <taxon>Dikarya</taxon>
        <taxon>Ascomycota</taxon>
        <taxon>Saccharomycotina</taxon>
        <taxon>Saccharomycetes</taxon>
        <taxon>Saccharomycodales</taxon>
        <taxon>Saccharomycodaceae</taxon>
        <taxon>Hanseniaspora</taxon>
    </lineage>
</organism>
<name>A0A1L0B3Q4_9ASCO</name>